<feature type="domain" description="Amine oxidase" evidence="4">
    <location>
        <begin position="16"/>
        <end position="501"/>
    </location>
</feature>
<comment type="subunit">
    <text evidence="2">Interacts with COX5B; this interaction may contribute to localize PYROXD2 to the inner face of the inner mitochondrial membrane.</text>
</comment>
<proteinExistence type="predicted"/>
<evidence type="ECO:0000313" key="5">
    <source>
        <dbReference type="EMBL" id="MCO6045694.1"/>
    </source>
</evidence>
<gene>
    <name evidence="5" type="ORF">NG895_17490</name>
</gene>
<dbReference type="Gene3D" id="3.50.50.60">
    <property type="entry name" value="FAD/NAD(P)-binding domain"/>
    <property type="match status" value="2"/>
</dbReference>
<sequence length="525" mass="56956">MSAECDAIVIGGGHNGLVCACYLARAGLKVVLLEKYGSIGGMSNTEELTLPGFHSDTHAICIQFANFSPVPDELQLADYGYELLHPDPCWSHPFPDGRGLSVYRDIDRTCESISRFSARDAETWRRLYQEFLAQREAISASMNNPPPSFAELATEQQPPFGPDHFRHEMQNLRSWCHETFEAEETKCMAAAWGVHVGAAPDDVGGGSIACLFSMVVQHFGNNVVKGGMRQLPLALAGYLEAHGGSIRVDAPVKRILTEGGKAVGVELADGEQIHCKQLVASSAHPRHLVLDLLGEEQVGPELANKMRLYELGDPVMVVYLALDRPPEFAAGSAVSHSVYAHPSEPSLEYYSRAFSDARSGLLPQQPFALVCNDTAGDPSRAPDGKALMKLVVQPVPYRIEGDAAGQIKVTEWDDAKEPLADRVIEHLTRDYIPGFADRILKRVVHSPVDIEKLLPSALEGTNTHGAFLPYQVGRMRPLPELGGYRTPIGNVYLCGSGSHPGPGITMAPGRNAAQVIYGDLGIKFG</sequence>
<evidence type="ECO:0000256" key="1">
    <source>
        <dbReference type="ARBA" id="ARBA00037217"/>
    </source>
</evidence>
<evidence type="ECO:0000313" key="6">
    <source>
        <dbReference type="Proteomes" id="UP001155241"/>
    </source>
</evidence>
<name>A0A9X2FG17_9BACT</name>
<reference evidence="5" key="1">
    <citation type="submission" date="2022-06" db="EMBL/GenBank/DDBJ databases">
        <title>Aeoliella straminimaris, a novel planctomycete from sediments.</title>
        <authorList>
            <person name="Vitorino I.R."/>
            <person name="Lage O.M."/>
        </authorList>
    </citation>
    <scope>NUCLEOTIDE SEQUENCE</scope>
    <source>
        <strain evidence="5">ICT_H6.2</strain>
    </source>
</reference>
<evidence type="ECO:0000256" key="3">
    <source>
        <dbReference type="ARBA" id="ARBA00040298"/>
    </source>
</evidence>
<dbReference type="PANTHER" id="PTHR10668:SF103">
    <property type="entry name" value="PYRIDINE NUCLEOTIDE-DISULFIDE OXIDOREDUCTASE DOMAIN-CONTAINING PROTEIN 2"/>
    <property type="match status" value="1"/>
</dbReference>
<comment type="function">
    <text evidence="1">Probable oxidoreductase that may play a role as regulator of mitochondrial function.</text>
</comment>
<keyword evidence="6" id="KW-1185">Reference proteome</keyword>
<dbReference type="InterPro" id="IPR002937">
    <property type="entry name" value="Amino_oxidase"/>
</dbReference>
<accession>A0A9X2FG17</accession>
<dbReference type="RefSeq" id="WP_252853807.1">
    <property type="nucleotide sequence ID" value="NZ_JAMXLR010000061.1"/>
</dbReference>
<dbReference type="AlphaFoldDB" id="A0A9X2FG17"/>
<dbReference type="Pfam" id="PF01593">
    <property type="entry name" value="Amino_oxidase"/>
    <property type="match status" value="1"/>
</dbReference>
<organism evidence="5 6">
    <name type="scientific">Aeoliella straminimaris</name>
    <dbReference type="NCBI Taxonomy" id="2954799"/>
    <lineage>
        <taxon>Bacteria</taxon>
        <taxon>Pseudomonadati</taxon>
        <taxon>Planctomycetota</taxon>
        <taxon>Planctomycetia</taxon>
        <taxon>Pirellulales</taxon>
        <taxon>Lacipirellulaceae</taxon>
        <taxon>Aeoliella</taxon>
    </lineage>
</organism>
<dbReference type="InterPro" id="IPR036188">
    <property type="entry name" value="FAD/NAD-bd_sf"/>
</dbReference>
<evidence type="ECO:0000259" key="4">
    <source>
        <dbReference type="Pfam" id="PF01593"/>
    </source>
</evidence>
<evidence type="ECO:0000256" key="2">
    <source>
        <dbReference type="ARBA" id="ARBA00038825"/>
    </source>
</evidence>
<dbReference type="EMBL" id="JAMXLR010000061">
    <property type="protein sequence ID" value="MCO6045694.1"/>
    <property type="molecule type" value="Genomic_DNA"/>
</dbReference>
<dbReference type="PANTHER" id="PTHR10668">
    <property type="entry name" value="PHYTOENE DEHYDROGENASE"/>
    <property type="match status" value="1"/>
</dbReference>
<protein>
    <recommendedName>
        <fullName evidence="3">Pyridine nucleotide-disulfide oxidoreductase domain-containing protein 2</fullName>
    </recommendedName>
</protein>
<comment type="caution">
    <text evidence="5">The sequence shown here is derived from an EMBL/GenBank/DDBJ whole genome shotgun (WGS) entry which is preliminary data.</text>
</comment>
<dbReference type="SUPFAM" id="SSF51905">
    <property type="entry name" value="FAD/NAD(P)-binding domain"/>
    <property type="match status" value="1"/>
</dbReference>
<dbReference type="GO" id="GO:0016491">
    <property type="term" value="F:oxidoreductase activity"/>
    <property type="evidence" value="ECO:0007669"/>
    <property type="project" value="InterPro"/>
</dbReference>
<dbReference type="Proteomes" id="UP001155241">
    <property type="component" value="Unassembled WGS sequence"/>
</dbReference>